<name>F0SJM1_RUBBR</name>
<dbReference type="EMBL" id="CP002546">
    <property type="protein sequence ID" value="ADY60833.1"/>
    <property type="molecule type" value="Genomic_DNA"/>
</dbReference>
<accession>F0SJM1</accession>
<organism evidence="4 5">
    <name type="scientific">Rubinisphaera brasiliensis (strain ATCC 49424 / DSM 5305 / JCM 21570 / IAM 15109 / NBRC 103401 / IFAM 1448)</name>
    <name type="common">Planctomyces brasiliensis</name>
    <dbReference type="NCBI Taxonomy" id="756272"/>
    <lineage>
        <taxon>Bacteria</taxon>
        <taxon>Pseudomonadati</taxon>
        <taxon>Planctomycetota</taxon>
        <taxon>Planctomycetia</taxon>
        <taxon>Planctomycetales</taxon>
        <taxon>Planctomycetaceae</taxon>
        <taxon>Rubinisphaera</taxon>
    </lineage>
</organism>
<dbReference type="Proteomes" id="UP000006860">
    <property type="component" value="Chromosome"/>
</dbReference>
<keyword evidence="1" id="KW-0175">Coiled coil</keyword>
<evidence type="ECO:0000313" key="4">
    <source>
        <dbReference type="EMBL" id="ADY60833.1"/>
    </source>
</evidence>
<keyword evidence="3" id="KW-0732">Signal</keyword>
<feature type="compositionally biased region" description="Basic residues" evidence="2">
    <location>
        <begin position="157"/>
        <end position="171"/>
    </location>
</feature>
<feature type="region of interest" description="Disordered" evidence="2">
    <location>
        <begin position="147"/>
        <end position="171"/>
    </location>
</feature>
<evidence type="ECO:0008006" key="6">
    <source>
        <dbReference type="Google" id="ProtNLM"/>
    </source>
</evidence>
<feature type="chain" id="PRO_5003260575" description="LTXXQ motif protein" evidence="3">
    <location>
        <begin position="22"/>
        <end position="171"/>
    </location>
</feature>
<dbReference type="KEGG" id="pbs:Plabr_3236"/>
<evidence type="ECO:0000313" key="5">
    <source>
        <dbReference type="Proteomes" id="UP000006860"/>
    </source>
</evidence>
<gene>
    <name evidence="4" type="ordered locus">Plabr_3236</name>
</gene>
<feature type="signal peptide" evidence="3">
    <location>
        <begin position="1"/>
        <end position="21"/>
    </location>
</feature>
<dbReference type="RefSeq" id="WP_013629554.1">
    <property type="nucleotide sequence ID" value="NC_015174.1"/>
</dbReference>
<proteinExistence type="predicted"/>
<sequence length="171" mass="18963">MSVRMMAAAMLMLLVCANLQAEEKKGKGKKRAAQRTPQALTLPASIELTADQEKQVKEIQAKHADKARELQKKSQELIPADVRKAQAAIMKEAREAGKTRKEIQEAVKAAQEELPAETREAMADVRKETQQLRQAFMKEVSEVLTDAQKELLPMRKGSGKKGGQGKKKKDA</sequence>
<dbReference type="HOGENOM" id="CLU_1561735_0_0_0"/>
<reference evidence="5" key="1">
    <citation type="submission" date="2011-02" db="EMBL/GenBank/DDBJ databases">
        <title>The complete genome of Planctomyces brasiliensis DSM 5305.</title>
        <authorList>
            <person name="Lucas S."/>
            <person name="Copeland A."/>
            <person name="Lapidus A."/>
            <person name="Bruce D."/>
            <person name="Goodwin L."/>
            <person name="Pitluck S."/>
            <person name="Kyrpides N."/>
            <person name="Mavromatis K."/>
            <person name="Pagani I."/>
            <person name="Ivanova N."/>
            <person name="Ovchinnikova G."/>
            <person name="Lu M."/>
            <person name="Detter J.C."/>
            <person name="Han C."/>
            <person name="Land M."/>
            <person name="Hauser L."/>
            <person name="Markowitz V."/>
            <person name="Cheng J.-F."/>
            <person name="Hugenholtz P."/>
            <person name="Woyke T."/>
            <person name="Wu D."/>
            <person name="Tindall B."/>
            <person name="Pomrenke H.G."/>
            <person name="Brambilla E."/>
            <person name="Klenk H.-P."/>
            <person name="Eisen J.A."/>
        </authorList>
    </citation>
    <scope>NUCLEOTIDE SEQUENCE [LARGE SCALE GENOMIC DNA]</scope>
    <source>
        <strain evidence="5">ATCC 49424 / DSM 5305 / JCM 21570 / IAM 15109 / NBRC 103401 / IFAM 1448</strain>
    </source>
</reference>
<dbReference type="AlphaFoldDB" id="F0SJM1"/>
<protein>
    <recommendedName>
        <fullName evidence="6">LTXXQ motif protein</fullName>
    </recommendedName>
</protein>
<keyword evidence="5" id="KW-1185">Reference proteome</keyword>
<feature type="coiled-coil region" evidence="1">
    <location>
        <begin position="56"/>
        <end position="120"/>
    </location>
</feature>
<evidence type="ECO:0000256" key="1">
    <source>
        <dbReference type="SAM" id="Coils"/>
    </source>
</evidence>
<dbReference type="STRING" id="756272.Plabr_3236"/>
<dbReference type="OrthoDB" id="9915771at2"/>
<evidence type="ECO:0000256" key="2">
    <source>
        <dbReference type="SAM" id="MobiDB-lite"/>
    </source>
</evidence>
<evidence type="ECO:0000256" key="3">
    <source>
        <dbReference type="SAM" id="SignalP"/>
    </source>
</evidence>